<comment type="similarity">
    <text evidence="1">Belongs to the SS18 family.</text>
</comment>
<dbReference type="InterPro" id="IPR007726">
    <property type="entry name" value="SS18_N"/>
</dbReference>
<feature type="domain" description="SS18 N-terminal" evidence="2">
    <location>
        <begin position="14"/>
        <end position="50"/>
    </location>
</feature>
<organism evidence="3">
    <name type="scientific">Pongo abelii</name>
    <name type="common">Sumatran orangutan</name>
    <name type="synonym">Pongo pygmaeus abelii</name>
    <dbReference type="NCBI Taxonomy" id="9601"/>
    <lineage>
        <taxon>Eukaryota</taxon>
        <taxon>Metazoa</taxon>
        <taxon>Chordata</taxon>
        <taxon>Craniata</taxon>
        <taxon>Vertebrata</taxon>
        <taxon>Euteleostomi</taxon>
        <taxon>Mammalia</taxon>
        <taxon>Eutheria</taxon>
        <taxon>Euarchontoglires</taxon>
        <taxon>Primates</taxon>
        <taxon>Haplorrhini</taxon>
        <taxon>Catarrhini</taxon>
        <taxon>Hominidae</taxon>
        <taxon>Pongo</taxon>
    </lineage>
</organism>
<evidence type="ECO:0000313" key="3">
    <source>
        <dbReference type="EMBL" id="PNJ81005.1"/>
    </source>
</evidence>
<accession>A0A2J8XG39</accession>
<reference evidence="3" key="1">
    <citation type="submission" date="2017-12" db="EMBL/GenBank/DDBJ databases">
        <title>High-resolution comparative analysis of great ape genomes.</title>
        <authorList>
            <person name="Pollen A."/>
            <person name="Hastie A."/>
            <person name="Hormozdiari F."/>
            <person name="Dougherty M."/>
            <person name="Liu R."/>
            <person name="Chaisson M."/>
            <person name="Hoppe E."/>
            <person name="Hill C."/>
            <person name="Pang A."/>
            <person name="Hillier L."/>
            <person name="Baker C."/>
            <person name="Armstrong J."/>
            <person name="Shendure J."/>
            <person name="Paten B."/>
            <person name="Wilson R."/>
            <person name="Chao H."/>
            <person name="Schneider V."/>
            <person name="Ventura M."/>
            <person name="Kronenberg Z."/>
            <person name="Murali S."/>
            <person name="Gordon D."/>
            <person name="Cantsilieris S."/>
            <person name="Munson K."/>
            <person name="Nelson B."/>
            <person name="Raja A."/>
            <person name="Underwood J."/>
            <person name="Diekhans M."/>
            <person name="Fiddes I."/>
            <person name="Haussler D."/>
            <person name="Eichler E."/>
        </authorList>
    </citation>
    <scope>NUCLEOTIDE SEQUENCE [LARGE SCALE GENOMIC DNA]</scope>
    <source>
        <strain evidence="3">Susie</strain>
    </source>
</reference>
<dbReference type="EMBL" id="NDHI03003366">
    <property type="protein sequence ID" value="PNJ81005.1"/>
    <property type="molecule type" value="Genomic_DNA"/>
</dbReference>
<name>A0A2J8XG39_PONAB</name>
<evidence type="ECO:0000256" key="1">
    <source>
        <dbReference type="ARBA" id="ARBA00007945"/>
    </source>
</evidence>
<gene>
    <name evidence="3" type="ORF">CR201_G0002243</name>
</gene>
<proteinExistence type="inferred from homology"/>
<dbReference type="AlphaFoldDB" id="A0A2J8XG39"/>
<evidence type="ECO:0000259" key="2">
    <source>
        <dbReference type="Pfam" id="PF05030"/>
    </source>
</evidence>
<sequence length="94" mass="10588">MSVAFAAPRQRGKGEITPAAIQKMLDDNNHLIQCIMDSQNKGKTSECSHTKIGWTWWWIPVIPTAWEAEAGESLEPGRWRLQVSRDRATALQPS</sequence>
<dbReference type="Pfam" id="PF05030">
    <property type="entry name" value="SSXT"/>
    <property type="match status" value="1"/>
</dbReference>
<protein>
    <submittedName>
        <fullName evidence="3">SS18 isoform 17</fullName>
    </submittedName>
</protein>
<comment type="caution">
    <text evidence="3">The sequence shown here is derived from an EMBL/GenBank/DDBJ whole genome shotgun (WGS) entry which is preliminary data.</text>
</comment>